<dbReference type="SUPFAM" id="SSF48452">
    <property type="entry name" value="TPR-like"/>
    <property type="match status" value="1"/>
</dbReference>
<dbReference type="PANTHER" id="PTHR36761">
    <property type="entry name" value="ORF03 PROTEIN"/>
    <property type="match status" value="1"/>
</dbReference>
<sequence length="173" mass="19738">MTTESLELAKSRYQMGTIAFENGQYREAVENLEKASALLGKNTRFAGEVEIWLVNAYEAAGRSEESINLCQQLVSHPHYEIRQQAKRLVYILKAPKLNRPQEWMTEIPDFGIVADNKSKIVINSQPKKSQSQPKSVEPEYIDLSTVNTKDNRFVWVALIAVSLTISYLVWLSF</sequence>
<dbReference type="InterPro" id="IPR011990">
    <property type="entry name" value="TPR-like_helical_dom_sf"/>
</dbReference>
<dbReference type="AlphaFoldDB" id="A0A1B7VXE4"/>
<proteinExistence type="predicted"/>
<dbReference type="EMBL" id="LJOY01000024">
    <property type="protein sequence ID" value="OBQ25664.1"/>
    <property type="molecule type" value="Genomic_DNA"/>
</dbReference>
<comment type="caution">
    <text evidence="3">The sequence shown here is derived from an EMBL/GenBank/DDBJ whole genome shotgun (WGS) entry which is preliminary data.</text>
</comment>
<reference evidence="3 4" key="1">
    <citation type="submission" date="2015-09" db="EMBL/GenBank/DDBJ databases">
        <title>Whole genome shotgun sequence assembly of Aphanizomenon flos-aquae UKL13.</title>
        <authorList>
            <person name="Driscoll C."/>
        </authorList>
    </citation>
    <scope>NUCLEOTIDE SEQUENCE [LARGE SCALE GENOMIC DNA]</scope>
    <source>
        <strain evidence="3">MDT13</strain>
    </source>
</reference>
<dbReference type="STRING" id="1803587.GCA_001593825_01960"/>
<gene>
    <name evidence="3" type="ORF">AN481_08960</name>
</gene>
<evidence type="ECO:0000256" key="1">
    <source>
        <dbReference type="PROSITE-ProRule" id="PRU00339"/>
    </source>
</evidence>
<dbReference type="Gene3D" id="1.25.40.10">
    <property type="entry name" value="Tetratricopeptide repeat domain"/>
    <property type="match status" value="1"/>
</dbReference>
<dbReference type="SMART" id="SM00028">
    <property type="entry name" value="TPR"/>
    <property type="match status" value="1"/>
</dbReference>
<keyword evidence="1" id="KW-0802">TPR repeat</keyword>
<dbReference type="PANTHER" id="PTHR36761:SF2">
    <property type="entry name" value="ORF03 PROTEIN"/>
    <property type="match status" value="1"/>
</dbReference>
<dbReference type="InterPro" id="IPR019734">
    <property type="entry name" value="TPR_rpt"/>
</dbReference>
<dbReference type="PATRIC" id="fig|1710894.3.peg.3703"/>
<feature type="repeat" description="TPR" evidence="1">
    <location>
        <begin position="9"/>
        <end position="42"/>
    </location>
</feature>
<accession>A0A1B7VXE4</accession>
<evidence type="ECO:0000313" key="4">
    <source>
        <dbReference type="Proteomes" id="UP000092382"/>
    </source>
</evidence>
<dbReference type="Proteomes" id="UP000092382">
    <property type="component" value="Unassembled WGS sequence"/>
</dbReference>
<evidence type="ECO:0000313" key="3">
    <source>
        <dbReference type="EMBL" id="OBQ25664.1"/>
    </source>
</evidence>
<dbReference type="PROSITE" id="PS50005">
    <property type="entry name" value="TPR"/>
    <property type="match status" value="1"/>
</dbReference>
<keyword evidence="2" id="KW-0812">Transmembrane</keyword>
<protein>
    <submittedName>
        <fullName evidence="3">Uncharacterized protein</fullName>
    </submittedName>
</protein>
<feature type="transmembrane region" description="Helical" evidence="2">
    <location>
        <begin position="153"/>
        <end position="170"/>
    </location>
</feature>
<keyword evidence="2" id="KW-1133">Transmembrane helix</keyword>
<name>A0A1B7VXE4_APHFL</name>
<organism evidence="3 4">
    <name type="scientific">Aphanizomenon flos-aquae LD13</name>
    <dbReference type="NCBI Taxonomy" id="1710894"/>
    <lineage>
        <taxon>Bacteria</taxon>
        <taxon>Bacillati</taxon>
        <taxon>Cyanobacteriota</taxon>
        <taxon>Cyanophyceae</taxon>
        <taxon>Nostocales</taxon>
        <taxon>Aphanizomenonaceae</taxon>
        <taxon>Aphanizomenon</taxon>
    </lineage>
</organism>
<keyword evidence="2" id="KW-0472">Membrane</keyword>
<evidence type="ECO:0000256" key="2">
    <source>
        <dbReference type="SAM" id="Phobius"/>
    </source>
</evidence>